<reference evidence="2" key="1">
    <citation type="journal article" date="2021" name="Proc. Natl. Acad. Sci. U.S.A.">
        <title>A Catalog of Tens of Thousands of Viruses from Human Metagenomes Reveals Hidden Associations with Chronic Diseases.</title>
        <authorList>
            <person name="Tisza M.J."/>
            <person name="Buck C.B."/>
        </authorList>
    </citation>
    <scope>NUCLEOTIDE SEQUENCE</scope>
    <source>
        <strain evidence="2">Ctyhm34</strain>
    </source>
</reference>
<feature type="compositionally biased region" description="Basic and acidic residues" evidence="1">
    <location>
        <begin position="117"/>
        <end position="133"/>
    </location>
</feature>
<protein>
    <submittedName>
        <fullName evidence="2">Uncharacterized protein</fullName>
    </submittedName>
</protein>
<dbReference type="EMBL" id="BK015024">
    <property type="protein sequence ID" value="DAD87682.1"/>
    <property type="molecule type" value="Genomic_DNA"/>
</dbReference>
<proteinExistence type="predicted"/>
<organism evidence="2">
    <name type="scientific">Podoviridae sp. ctyhm34</name>
    <dbReference type="NCBI Taxonomy" id="2826595"/>
    <lineage>
        <taxon>Viruses</taxon>
        <taxon>Duplodnaviria</taxon>
        <taxon>Heunggongvirae</taxon>
        <taxon>Uroviricota</taxon>
        <taxon>Caudoviricetes</taxon>
    </lineage>
</organism>
<accession>A0A8S5N084</accession>
<evidence type="ECO:0000256" key="1">
    <source>
        <dbReference type="SAM" id="MobiDB-lite"/>
    </source>
</evidence>
<feature type="region of interest" description="Disordered" evidence="1">
    <location>
        <begin position="68"/>
        <end position="88"/>
    </location>
</feature>
<sequence length="158" mass="17784">MSKSINVHEACVITKDDKGNLSLVGKAKEALTTLKKNKVSVCILLCDNKKEDVEKFLNDNNVPFASISTKEETDKDGNTKRVDPPKADVTIMPSSKVITLRDDWQWCLDDIAQRLWGEKKKENPKSEQQRMDDSMADYIRWASPKKKEPENASGTSLG</sequence>
<name>A0A8S5N084_9CAUD</name>
<feature type="compositionally biased region" description="Basic and acidic residues" evidence="1">
    <location>
        <begin position="69"/>
        <end position="86"/>
    </location>
</feature>
<evidence type="ECO:0000313" key="2">
    <source>
        <dbReference type="EMBL" id="DAD87682.1"/>
    </source>
</evidence>
<feature type="region of interest" description="Disordered" evidence="1">
    <location>
        <begin position="117"/>
        <end position="158"/>
    </location>
</feature>